<name>I5C878_9BACT</name>
<evidence type="ECO:0000313" key="1">
    <source>
        <dbReference type="EMBL" id="EIM78030.1"/>
    </source>
</evidence>
<proteinExistence type="predicted"/>
<gene>
    <name evidence="1" type="ORF">A3SI_04337</name>
</gene>
<comment type="caution">
    <text evidence="1">The sequence shown here is derived from an EMBL/GenBank/DDBJ whole genome shotgun (WGS) entry which is preliminary data.</text>
</comment>
<keyword evidence="2" id="KW-1185">Reference proteome</keyword>
<dbReference type="EMBL" id="AJYA01000009">
    <property type="protein sequence ID" value="EIM78030.1"/>
    <property type="molecule type" value="Genomic_DNA"/>
</dbReference>
<dbReference type="RefSeq" id="WP_009053673.1">
    <property type="nucleotide sequence ID" value="NZ_AJYA01000009.1"/>
</dbReference>
<dbReference type="GO" id="GO:0008270">
    <property type="term" value="F:zinc ion binding"/>
    <property type="evidence" value="ECO:0007669"/>
    <property type="project" value="InterPro"/>
</dbReference>
<organism evidence="1 2">
    <name type="scientific">Nitritalea halalkaliphila LW7</name>
    <dbReference type="NCBI Taxonomy" id="1189621"/>
    <lineage>
        <taxon>Bacteria</taxon>
        <taxon>Pseudomonadati</taxon>
        <taxon>Bacteroidota</taxon>
        <taxon>Cytophagia</taxon>
        <taxon>Cytophagales</taxon>
        <taxon>Cyclobacteriaceae</taxon>
        <taxon>Nitritalea</taxon>
    </lineage>
</organism>
<evidence type="ECO:0008006" key="3">
    <source>
        <dbReference type="Google" id="ProtNLM"/>
    </source>
</evidence>
<dbReference type="AlphaFoldDB" id="I5C878"/>
<sequence>MLSRMYYNGDIVIIGAVYDLESGKVEFLEETLTDLPASKFSKRDIMGL</sequence>
<reference evidence="1 2" key="1">
    <citation type="submission" date="2012-05" db="EMBL/GenBank/DDBJ databases">
        <title>Genome sequence of Nitritalea halalkaliphila LW7.</title>
        <authorList>
            <person name="Jangir P.K."/>
            <person name="Singh A."/>
            <person name="Shivaji S."/>
            <person name="Sharma R."/>
        </authorList>
    </citation>
    <scope>NUCLEOTIDE SEQUENCE [LARGE SCALE GENOMIC DNA]</scope>
    <source>
        <strain evidence="1 2">LW7</strain>
    </source>
</reference>
<accession>I5C878</accession>
<dbReference type="SUPFAM" id="SSF53056">
    <property type="entry name" value="beta-carbonic anhydrase, cab"/>
    <property type="match status" value="1"/>
</dbReference>
<dbReference type="STRING" id="1189621.A3SI_04337"/>
<protein>
    <recommendedName>
        <fullName evidence="3">Carbonic anhydrase</fullName>
    </recommendedName>
</protein>
<evidence type="ECO:0000313" key="2">
    <source>
        <dbReference type="Proteomes" id="UP000005551"/>
    </source>
</evidence>
<dbReference type="Proteomes" id="UP000005551">
    <property type="component" value="Unassembled WGS sequence"/>
</dbReference>
<dbReference type="InterPro" id="IPR036874">
    <property type="entry name" value="Carbonic_anhydrase_sf"/>
</dbReference>
<dbReference type="GO" id="GO:0004089">
    <property type="term" value="F:carbonate dehydratase activity"/>
    <property type="evidence" value="ECO:0007669"/>
    <property type="project" value="InterPro"/>
</dbReference>